<evidence type="ECO:0000313" key="2">
    <source>
        <dbReference type="EMBL" id="MFC5463025.1"/>
    </source>
</evidence>
<feature type="compositionally biased region" description="Basic and acidic residues" evidence="1">
    <location>
        <begin position="122"/>
        <end position="131"/>
    </location>
</feature>
<feature type="compositionally biased region" description="Basic and acidic residues" evidence="1">
    <location>
        <begin position="1"/>
        <end position="10"/>
    </location>
</feature>
<dbReference type="EMBL" id="JBHSMU010000019">
    <property type="protein sequence ID" value="MFC5463025.1"/>
    <property type="molecule type" value="Genomic_DNA"/>
</dbReference>
<dbReference type="Proteomes" id="UP001596050">
    <property type="component" value="Unassembled WGS sequence"/>
</dbReference>
<dbReference type="RefSeq" id="WP_379786508.1">
    <property type="nucleotide sequence ID" value="NZ_JBHSMU010000019.1"/>
</dbReference>
<gene>
    <name evidence="2" type="ORF">ACFPN5_24725</name>
</gene>
<feature type="compositionally biased region" description="Gly residues" evidence="1">
    <location>
        <begin position="87"/>
        <end position="98"/>
    </location>
</feature>
<organism evidence="2 3">
    <name type="scientific">Massilia niabensis</name>
    <dbReference type="NCBI Taxonomy" id="544910"/>
    <lineage>
        <taxon>Bacteria</taxon>
        <taxon>Pseudomonadati</taxon>
        <taxon>Pseudomonadota</taxon>
        <taxon>Betaproteobacteria</taxon>
        <taxon>Burkholderiales</taxon>
        <taxon>Oxalobacteraceae</taxon>
        <taxon>Telluria group</taxon>
        <taxon>Massilia</taxon>
    </lineage>
</organism>
<feature type="compositionally biased region" description="Low complexity" evidence="1">
    <location>
        <begin position="99"/>
        <end position="109"/>
    </location>
</feature>
<keyword evidence="3" id="KW-1185">Reference proteome</keyword>
<evidence type="ECO:0000313" key="3">
    <source>
        <dbReference type="Proteomes" id="UP001596050"/>
    </source>
</evidence>
<proteinExistence type="predicted"/>
<name>A0ABW0LAS3_9BURK</name>
<evidence type="ECO:0000256" key="1">
    <source>
        <dbReference type="SAM" id="MobiDB-lite"/>
    </source>
</evidence>
<protein>
    <submittedName>
        <fullName evidence="2">Uncharacterized protein</fullName>
    </submittedName>
</protein>
<feature type="region of interest" description="Disordered" evidence="1">
    <location>
        <begin position="1"/>
        <end position="131"/>
    </location>
</feature>
<sequence length="131" mass="13123">MSTSTDKQDAQGRSWDQVTKDGSSSAGSMGVGGTGDSGKLDRHGQGQQSDAGTPATRTDDLLTDGCDQDADGDAFHSSGGRVETGLEGIGSMTGGGAGNRQSAGQSGAQGRQGGASDTEEGEAVRKDQQNR</sequence>
<accession>A0ABW0LAS3</accession>
<comment type="caution">
    <text evidence="2">The sequence shown here is derived from an EMBL/GenBank/DDBJ whole genome shotgun (WGS) entry which is preliminary data.</text>
</comment>
<reference evidence="3" key="1">
    <citation type="journal article" date="2019" name="Int. J. Syst. Evol. Microbiol.">
        <title>The Global Catalogue of Microorganisms (GCM) 10K type strain sequencing project: providing services to taxonomists for standard genome sequencing and annotation.</title>
        <authorList>
            <consortium name="The Broad Institute Genomics Platform"/>
            <consortium name="The Broad Institute Genome Sequencing Center for Infectious Disease"/>
            <person name="Wu L."/>
            <person name="Ma J."/>
        </authorList>
    </citation>
    <scope>NUCLEOTIDE SEQUENCE [LARGE SCALE GENOMIC DNA]</scope>
    <source>
        <strain evidence="3">KACC 12649</strain>
    </source>
</reference>